<protein>
    <recommendedName>
        <fullName evidence="1">Xylose isomerase-like TIM barrel domain-containing protein</fullName>
    </recommendedName>
</protein>
<dbReference type="EMBL" id="AZEA01000007">
    <property type="protein sequence ID" value="KRK88694.1"/>
    <property type="molecule type" value="Genomic_DNA"/>
</dbReference>
<dbReference type="Gene3D" id="3.20.20.150">
    <property type="entry name" value="Divalent-metal-dependent TIM barrel enzymes"/>
    <property type="match status" value="1"/>
</dbReference>
<reference evidence="2 3" key="1">
    <citation type="journal article" date="2015" name="Genome Announc.">
        <title>Expanding the biotechnology potential of lactobacilli through comparative genomics of 213 strains and associated genera.</title>
        <authorList>
            <person name="Sun Z."/>
            <person name="Harris H.M."/>
            <person name="McCann A."/>
            <person name="Guo C."/>
            <person name="Argimon S."/>
            <person name="Zhang W."/>
            <person name="Yang X."/>
            <person name="Jeffery I.B."/>
            <person name="Cooney J.C."/>
            <person name="Kagawa T.F."/>
            <person name="Liu W."/>
            <person name="Song Y."/>
            <person name="Salvetti E."/>
            <person name="Wrobel A."/>
            <person name="Rasinkangas P."/>
            <person name="Parkhill J."/>
            <person name="Rea M.C."/>
            <person name="O'Sullivan O."/>
            <person name="Ritari J."/>
            <person name="Douillard F.P."/>
            <person name="Paul Ross R."/>
            <person name="Yang R."/>
            <person name="Briner A.E."/>
            <person name="Felis G.E."/>
            <person name="de Vos W.M."/>
            <person name="Barrangou R."/>
            <person name="Klaenhammer T.R."/>
            <person name="Caufield P.W."/>
            <person name="Cui Y."/>
            <person name="Zhang H."/>
            <person name="O'Toole P.W."/>
        </authorList>
    </citation>
    <scope>NUCLEOTIDE SEQUENCE [LARGE SCALE GENOMIC DNA]</scope>
    <source>
        <strain evidence="2 3">DSM 19904</strain>
    </source>
</reference>
<gene>
    <name evidence="2" type="ORF">FD17_GL002386</name>
</gene>
<comment type="caution">
    <text evidence="2">The sequence shown here is derived from an EMBL/GenBank/DDBJ whole genome shotgun (WGS) entry which is preliminary data.</text>
</comment>
<dbReference type="SUPFAM" id="SSF51658">
    <property type="entry name" value="Xylose isomerase-like"/>
    <property type="match status" value="1"/>
</dbReference>
<dbReference type="InterPro" id="IPR036237">
    <property type="entry name" value="Xyl_isomerase-like_sf"/>
</dbReference>
<feature type="domain" description="Xylose isomerase-like TIM barrel" evidence="1">
    <location>
        <begin position="27"/>
        <end position="244"/>
    </location>
</feature>
<evidence type="ECO:0000259" key="1">
    <source>
        <dbReference type="Pfam" id="PF01261"/>
    </source>
</evidence>
<dbReference type="Pfam" id="PF01261">
    <property type="entry name" value="AP_endonuc_2"/>
    <property type="match status" value="1"/>
</dbReference>
<sequence length="247" mass="27675">MNLNHYILNTIAFKDKLDEGVSQADLVAKAKDLGFNFVEIRNEFLDGTNTELEQIKDKANDAGIGIYYSVNDALVKNGQVNPDIDRYIREMQTLGSKHLKMNVGNVADISSTFADDLSKKLSTNGEFEFNVENNQTLEDSQLDNIVSFFKLVDQSKLPIGFCFDTANWYWTESEPDTAAQKLASVTKYLHLKNKAGSGSNKSAVSLDKGEIDIKSLISKFNVEEYGFEYFTPSAEIEHDLDEIKALN</sequence>
<dbReference type="PATRIC" id="fig|1423808.3.peg.2429"/>
<accession>A0A0R1KYI3</accession>
<dbReference type="InterPro" id="IPR013022">
    <property type="entry name" value="Xyl_isomerase-like_TIM-brl"/>
</dbReference>
<keyword evidence="3" id="KW-1185">Reference proteome</keyword>
<evidence type="ECO:0000313" key="2">
    <source>
        <dbReference type="EMBL" id="KRK88694.1"/>
    </source>
</evidence>
<dbReference type="AlphaFoldDB" id="A0A0R1KYI3"/>
<evidence type="ECO:0000313" key="3">
    <source>
        <dbReference type="Proteomes" id="UP000051581"/>
    </source>
</evidence>
<proteinExistence type="predicted"/>
<organism evidence="2 3">
    <name type="scientific">Lentilactobacillus sunkii DSM 19904</name>
    <dbReference type="NCBI Taxonomy" id="1423808"/>
    <lineage>
        <taxon>Bacteria</taxon>
        <taxon>Bacillati</taxon>
        <taxon>Bacillota</taxon>
        <taxon>Bacilli</taxon>
        <taxon>Lactobacillales</taxon>
        <taxon>Lactobacillaceae</taxon>
        <taxon>Lentilactobacillus</taxon>
    </lineage>
</organism>
<name>A0A0R1KYI3_9LACO</name>
<dbReference type="Proteomes" id="UP000051581">
    <property type="component" value="Unassembled WGS sequence"/>
</dbReference>